<dbReference type="KEGG" id="cprv:CYPRO_1374"/>
<name>A0A345UJH8_9BACT</name>
<dbReference type="Pfam" id="PF13432">
    <property type="entry name" value="TPR_16"/>
    <property type="match status" value="1"/>
</dbReference>
<dbReference type="RefSeq" id="WP_114983905.1">
    <property type="nucleotide sequence ID" value="NZ_CP027806.1"/>
</dbReference>
<dbReference type="SUPFAM" id="SSF48452">
    <property type="entry name" value="TPR-like"/>
    <property type="match status" value="2"/>
</dbReference>
<proteinExistence type="predicted"/>
<reference evidence="4 5" key="1">
    <citation type="submission" date="2018-03" db="EMBL/GenBank/DDBJ databases">
        <title>Phenotypic and genomic properties of Cyclonatronum proteinivorum gen. nov., sp. nov., a haloalkaliphilic bacteroidete from soda lakes possessing Na+-translocating rhodopsin.</title>
        <authorList>
            <person name="Toshchakov S.V."/>
            <person name="Korzhenkov A."/>
            <person name="Samarov N.I."/>
            <person name="Kublanov I.V."/>
            <person name="Muntyan M.S."/>
            <person name="Sorokin D.Y."/>
        </authorList>
    </citation>
    <scope>NUCLEOTIDE SEQUENCE [LARGE SCALE GENOMIC DNA]</scope>
    <source>
        <strain evidence="4 5">Omega</strain>
    </source>
</reference>
<dbReference type="OrthoDB" id="1522549at2"/>
<dbReference type="PROSITE" id="PS51257">
    <property type="entry name" value="PROKAR_LIPOPROTEIN"/>
    <property type="match status" value="1"/>
</dbReference>
<feature type="signal peptide" evidence="3">
    <location>
        <begin position="1"/>
        <end position="23"/>
    </location>
</feature>
<keyword evidence="1" id="KW-0802">TPR repeat</keyword>
<feature type="compositionally biased region" description="Acidic residues" evidence="2">
    <location>
        <begin position="809"/>
        <end position="828"/>
    </location>
</feature>
<evidence type="ECO:0000256" key="3">
    <source>
        <dbReference type="SAM" id="SignalP"/>
    </source>
</evidence>
<dbReference type="EMBL" id="CP027806">
    <property type="protein sequence ID" value="AXJ00630.1"/>
    <property type="molecule type" value="Genomic_DNA"/>
</dbReference>
<dbReference type="Proteomes" id="UP000254808">
    <property type="component" value="Chromosome"/>
</dbReference>
<feature type="repeat" description="TPR" evidence="1">
    <location>
        <begin position="219"/>
        <end position="252"/>
    </location>
</feature>
<dbReference type="SMART" id="SM00028">
    <property type="entry name" value="TPR"/>
    <property type="match status" value="4"/>
</dbReference>
<dbReference type="PROSITE" id="PS50005">
    <property type="entry name" value="TPR"/>
    <property type="match status" value="1"/>
</dbReference>
<keyword evidence="5" id="KW-1185">Reference proteome</keyword>
<feature type="chain" id="PRO_5016930616" evidence="3">
    <location>
        <begin position="24"/>
        <end position="988"/>
    </location>
</feature>
<evidence type="ECO:0000313" key="4">
    <source>
        <dbReference type="EMBL" id="AXJ00630.1"/>
    </source>
</evidence>
<dbReference type="AlphaFoldDB" id="A0A345UJH8"/>
<gene>
    <name evidence="4" type="ORF">CYPRO_1374</name>
</gene>
<organism evidence="4 5">
    <name type="scientific">Cyclonatronum proteinivorum</name>
    <dbReference type="NCBI Taxonomy" id="1457365"/>
    <lineage>
        <taxon>Bacteria</taxon>
        <taxon>Pseudomonadati</taxon>
        <taxon>Balneolota</taxon>
        <taxon>Balneolia</taxon>
        <taxon>Balneolales</taxon>
        <taxon>Cyclonatronaceae</taxon>
        <taxon>Cyclonatronum</taxon>
    </lineage>
</organism>
<dbReference type="InterPro" id="IPR019734">
    <property type="entry name" value="TPR_rpt"/>
</dbReference>
<feature type="compositionally biased region" description="Basic and acidic residues" evidence="2">
    <location>
        <begin position="799"/>
        <end position="808"/>
    </location>
</feature>
<keyword evidence="3" id="KW-0732">Signal</keyword>
<protein>
    <submittedName>
        <fullName evidence="4">Tetratricopeptide repeat-containing protein</fullName>
    </submittedName>
</protein>
<accession>A0A345UJH8</accession>
<evidence type="ECO:0000313" key="5">
    <source>
        <dbReference type="Proteomes" id="UP000254808"/>
    </source>
</evidence>
<feature type="region of interest" description="Disordered" evidence="2">
    <location>
        <begin position="844"/>
        <end position="877"/>
    </location>
</feature>
<evidence type="ECO:0000256" key="1">
    <source>
        <dbReference type="PROSITE-ProRule" id="PRU00339"/>
    </source>
</evidence>
<evidence type="ECO:0000256" key="2">
    <source>
        <dbReference type="SAM" id="MobiDB-lite"/>
    </source>
</evidence>
<sequence>MNHISTKPAAFILLIFASALMLAGCSGSLGSAWTNFNSYFNTFYNTKQSFERGYRQFENQVERINPERPIAIHRAPVRAGVSEFEDTIQRGSDLLLRFPGSRYVDDTVFLIGKSFFFLQNYFNAEQKFTELYSVTSSSELRQQSVIWRARAMLEMERYNDGINFLVAMYDNPEIDWDRRNLAEADLLMAQFLVQTNQWEESGRLLFEALPDVRDNELRARGFFLNGQILEHLGEYQAAYDAFDRVRRSNPYYQMIYYAELKKGVMLRNMGRYDESRRHFASMARDNNNFEFLAEINFQQAKTLHSMGRAYEAREMYREVLYFSFRAPAREVLARTHYGLAELYRFDFRDYQRAAAHYDTAARNTSDLELLPRGFDARTVSRDFSNFARLSTERAKMDSLLWLGNLPPARFDSVITVIQEDYRRQMRAAERERRRESTRIVNVEPSDLEDATESGENGFLFHLNRQLMSQASMQFQALWDGRPLVDNWRRMDAVRRTIIEAEEDEALAEEIFFVEEMVFDEYELDLSEIPRTRAARDEMRVRLANTKYEIGNLFFFSFNQPDSARSYFSRIVADFPTAEVVPQAMFSISEILYQSGDPEEAREWALKIADRHPDTPYARRLSSRFDLALDSEQVPQTDEERVGFAYRQLLGEIEDLPPLEAGQQLMAFGMADTLTSHAPEALFNAVRLFASHENSNDDFLERRRTYEQTRRTFEIEQAELSTLQDSARVMLADTSHVFEEEGLREFWESIADSTLAEPDFYELFPYRGEVWDDARASLERISEAHSNFRLINRVRSLHDAIRLPDKPEPEPDPDAEPETDEMPDTETEAGDADGALAEELPTEFQIPGMAPSGRNQDFPDRSAGEGQGETLRPDQLPVNATTVYDAEELGLTPDFGITLEHAIEQSGVRHMMASMNIVEATFSFRIHITGEGFTERVTPLGDNDEFGFSQMLQNQLQEVLAAEPAVLDGERVPVIYIVDIPVTAAETDD</sequence>
<dbReference type="Gene3D" id="1.25.40.10">
    <property type="entry name" value="Tetratricopeptide repeat domain"/>
    <property type="match status" value="3"/>
</dbReference>
<dbReference type="InterPro" id="IPR011990">
    <property type="entry name" value="TPR-like_helical_dom_sf"/>
</dbReference>
<feature type="region of interest" description="Disordered" evidence="2">
    <location>
        <begin position="799"/>
        <end position="828"/>
    </location>
</feature>